<evidence type="ECO:0000313" key="2">
    <source>
        <dbReference type="Proteomes" id="UP000546162"/>
    </source>
</evidence>
<keyword evidence="2" id="KW-1185">Reference proteome</keyword>
<name>A0A7W7H8J5_9ACTN</name>
<sequence length="140" mass="14805">MIGPTGLGTLKIGMTVSQAKATGLITSYEAYDGPEGCGYSKLKGAGGSAGAVTHSPQLGVVAIQGYGKMHTPEGIGLGDTLDEVKQTYPDFEASDVDETERTGDGRAWAHAAGKVNYRFTFDNDKLTELGLEHQNQDCYE</sequence>
<evidence type="ECO:0000313" key="1">
    <source>
        <dbReference type="EMBL" id="MBB4745838.1"/>
    </source>
</evidence>
<gene>
    <name evidence="1" type="ORF">BJY16_009297</name>
</gene>
<protein>
    <submittedName>
        <fullName evidence="1">Uncharacterized protein</fullName>
    </submittedName>
</protein>
<accession>A0A7W7H8J5</accession>
<comment type="caution">
    <text evidence="1">The sequence shown here is derived from an EMBL/GenBank/DDBJ whole genome shotgun (WGS) entry which is preliminary data.</text>
</comment>
<dbReference type="AlphaFoldDB" id="A0A7W7H8J5"/>
<reference evidence="1 2" key="1">
    <citation type="submission" date="2020-08" db="EMBL/GenBank/DDBJ databases">
        <title>Sequencing the genomes of 1000 actinobacteria strains.</title>
        <authorList>
            <person name="Klenk H.-P."/>
        </authorList>
    </citation>
    <scope>NUCLEOTIDE SEQUENCE [LARGE SCALE GENOMIC DNA]</scope>
    <source>
        <strain evidence="1 2">DSM 45809</strain>
    </source>
</reference>
<dbReference type="RefSeq" id="WP_185046184.1">
    <property type="nucleotide sequence ID" value="NZ_BAABFG010000005.1"/>
</dbReference>
<organism evidence="1 2">
    <name type="scientific">Actinoplanes octamycinicus</name>
    <dbReference type="NCBI Taxonomy" id="135948"/>
    <lineage>
        <taxon>Bacteria</taxon>
        <taxon>Bacillati</taxon>
        <taxon>Actinomycetota</taxon>
        <taxon>Actinomycetes</taxon>
        <taxon>Micromonosporales</taxon>
        <taxon>Micromonosporaceae</taxon>
        <taxon>Actinoplanes</taxon>
    </lineage>
</organism>
<proteinExistence type="predicted"/>
<dbReference type="EMBL" id="JACHNB010000001">
    <property type="protein sequence ID" value="MBB4745838.1"/>
    <property type="molecule type" value="Genomic_DNA"/>
</dbReference>
<dbReference type="Proteomes" id="UP000546162">
    <property type="component" value="Unassembled WGS sequence"/>
</dbReference>